<protein>
    <submittedName>
        <fullName evidence="1">Uncharacterized protein</fullName>
    </submittedName>
</protein>
<keyword evidence="2" id="KW-1185">Reference proteome</keyword>
<accession>A0A2B4S5X9</accession>
<gene>
    <name evidence="1" type="ORF">AWC38_SpisGene10963</name>
</gene>
<name>A0A2B4S5X9_STYPI</name>
<reference evidence="2" key="1">
    <citation type="journal article" date="2017" name="bioRxiv">
        <title>Comparative analysis of the genomes of Stylophora pistillata and Acropora digitifera provides evidence for extensive differences between species of corals.</title>
        <authorList>
            <person name="Voolstra C.R."/>
            <person name="Li Y."/>
            <person name="Liew Y.J."/>
            <person name="Baumgarten S."/>
            <person name="Zoccola D."/>
            <person name="Flot J.-F."/>
            <person name="Tambutte S."/>
            <person name="Allemand D."/>
            <person name="Aranda M."/>
        </authorList>
    </citation>
    <scope>NUCLEOTIDE SEQUENCE [LARGE SCALE GENOMIC DNA]</scope>
</reference>
<sequence>MNKCHSELSVIVIVDDGGNLIFDNFDLELQVLGNPLYLEPATLIIVFASLVAAKDLLMLTYIRLLFAMSGIKPSSIRPIQPAGKIHSTANLSTVSLSQLDVSPALYHKTETPHKFEHTTPLLKKLESLPIKKQVYFRDAILAFKCMTDHAQTYLMSQFATRRQISDRITKNSQQLNIPLYKATAGQRSFH</sequence>
<organism evidence="1 2">
    <name type="scientific">Stylophora pistillata</name>
    <name type="common">Smooth cauliflower coral</name>
    <dbReference type="NCBI Taxonomy" id="50429"/>
    <lineage>
        <taxon>Eukaryota</taxon>
        <taxon>Metazoa</taxon>
        <taxon>Cnidaria</taxon>
        <taxon>Anthozoa</taxon>
        <taxon>Hexacorallia</taxon>
        <taxon>Scleractinia</taxon>
        <taxon>Astrocoeniina</taxon>
        <taxon>Pocilloporidae</taxon>
        <taxon>Stylophora</taxon>
    </lineage>
</organism>
<dbReference type="Proteomes" id="UP000225706">
    <property type="component" value="Unassembled WGS sequence"/>
</dbReference>
<dbReference type="AlphaFoldDB" id="A0A2B4S5X9"/>
<dbReference type="EMBL" id="LSMT01000176">
    <property type="protein sequence ID" value="PFX24443.1"/>
    <property type="molecule type" value="Genomic_DNA"/>
</dbReference>
<evidence type="ECO:0000313" key="1">
    <source>
        <dbReference type="EMBL" id="PFX24443.1"/>
    </source>
</evidence>
<comment type="caution">
    <text evidence="1">The sequence shown here is derived from an EMBL/GenBank/DDBJ whole genome shotgun (WGS) entry which is preliminary data.</text>
</comment>
<proteinExistence type="predicted"/>
<evidence type="ECO:0000313" key="2">
    <source>
        <dbReference type="Proteomes" id="UP000225706"/>
    </source>
</evidence>